<protein>
    <recommendedName>
        <fullName evidence="4">ComC supersandwich domain-containing protein</fullName>
    </recommendedName>
</protein>
<evidence type="ECO:0000313" key="6">
    <source>
        <dbReference type="Proteomes" id="UP001344447"/>
    </source>
</evidence>
<comment type="caution">
    <text evidence="5">The sequence shown here is derived from an EMBL/GenBank/DDBJ whole genome shotgun (WGS) entry which is preliminary data.</text>
</comment>
<evidence type="ECO:0000256" key="3">
    <source>
        <dbReference type="SAM" id="SignalP"/>
    </source>
</evidence>
<organism evidence="5 6">
    <name type="scientific">Dictyostelium firmibasis</name>
    <dbReference type="NCBI Taxonomy" id="79012"/>
    <lineage>
        <taxon>Eukaryota</taxon>
        <taxon>Amoebozoa</taxon>
        <taxon>Evosea</taxon>
        <taxon>Eumycetozoa</taxon>
        <taxon>Dictyostelia</taxon>
        <taxon>Dictyosteliales</taxon>
        <taxon>Dictyosteliaceae</taxon>
        <taxon>Dictyostelium</taxon>
    </lineage>
</organism>
<keyword evidence="2" id="KW-0812">Transmembrane</keyword>
<reference evidence="5 6" key="1">
    <citation type="submission" date="2023-11" db="EMBL/GenBank/DDBJ databases">
        <title>Dfirmibasis_genome.</title>
        <authorList>
            <person name="Edelbroek B."/>
            <person name="Kjellin J."/>
            <person name="Jerlstrom-Hultqvist J."/>
            <person name="Soderbom F."/>
        </authorList>
    </citation>
    <scope>NUCLEOTIDE SEQUENCE [LARGE SCALE GENOMIC DNA]</scope>
    <source>
        <strain evidence="5 6">TNS-C-14</strain>
    </source>
</reference>
<proteinExistence type="predicted"/>
<dbReference type="AlphaFoldDB" id="A0AAN7U3X1"/>
<dbReference type="PANTHER" id="PTHR24032:SF16">
    <property type="entry name" value="EGF-LIKE DOMAIN-CONTAINING PROTEIN"/>
    <property type="match status" value="1"/>
</dbReference>
<sequence length="1216" mass="132294">MYKKVAQFLYLLIIILATFNNLVKSDITNENELNTLWWIAIQYELAWDLSTGKVCLNKGIVCDSSLKTVKSLILNSTIPLGNVVPPPLLSTTINALGSTSRAGSLSTVTGTTDPTSTTSVYTIGTSGSSTITTDIPTTTTTSIIDPTSGTIGSSTSTSGSTTDMPTTATTTSGYTIGTSGSSTITTDIPTTTTSIIDPTSGTIGSSTSTSGSTTDMPTTATTSGYTIGTSGSSTMTTNTPTTTSGYTIGTSGSSTTPTTALTTSVFPTTIPKSSTTDVILPQIDILESPSFLQSRILQSVVSNQPTITFLTLPNITSLIINNITANNINILDYINQMTSLEYLEISNVQNINIIPDLFLFYCPSISTLIIRNIPAPHLSDVFFTKTDGPLTTMILDFTMDRFNWTETNSINNLYLKLNNASAITIDGFNWQQLQTLTIYTNAPISILNMRNLKNVSVFCTSSSFLSYDFSNSLMGSLSFKNCVINDSGLSFSTTNLTSLVFLDGSLSYTTPIVNLPPNLEILDIENSSLSKLSSSLNINNLKQLLIPINSVSNQLPLFTQLQRVNTSKNYITGSVPSTFCSTPLIDLSYNRFTSIPDCFECHWNSLASHWLTGNQYDLTPNSTFVCDFKLDVSNFNVLSVGETLDITGENLGWQTPTTTQGLNMVIPNSKFTYDFPPIPVSTLLKLQQISSTGSRILQFTPDQSVSIEWTYYNLEIFKVDFIQQPNRLLLNISGTFDMNGVVVINNSTYTSTPLFHLHEYITLDLPLTFKEGPVEIFIRSIKVSSPIIKSSYKRIFPTISSASIITPTNNQLTIYGKFYYSSGSALPIVSINNQTCTLISSNDSIIIVNSPTFSQGGYASISIDDNGFIFTSSKIVYYEKPKSNQCPQTCENGGTCIDGQCNCGGSGDYYGPTCSFKKPASNTYSLITNQTQPQATYSLSTVEFEFSLSSLEELDLNDNVIQKMTIDKWEYKEDKTNELGVSSIYYSNQSNVIVSVSVVVPSKSVNYEFAGITMNLQKDQVKVSLNISGWQYQSSLSTLRAVFISTSKSNIPQDTNNNCLSTNSTLNSQTDSGSNSLLSFTLKRNGAILFGSFIDRMISNGRIAISTVVDLGTVNSISYVGINMPQCNQCLLDPNYAVLVDPDFSSSNGNDGCGGSNSRAWVIPVAVVVPIVAVVALSVAGYVLFKKHFYVHRDGKSFRFSSRRKSKTKYNMDRFS</sequence>
<accession>A0AAN7U3X1</accession>
<dbReference type="Proteomes" id="UP001344447">
    <property type="component" value="Unassembled WGS sequence"/>
</dbReference>
<feature type="chain" id="PRO_5042908108" description="ComC supersandwich domain-containing protein" evidence="3">
    <location>
        <begin position="26"/>
        <end position="1216"/>
    </location>
</feature>
<evidence type="ECO:0000259" key="4">
    <source>
        <dbReference type="Pfam" id="PF22933"/>
    </source>
</evidence>
<feature type="transmembrane region" description="Helical" evidence="2">
    <location>
        <begin position="1161"/>
        <end position="1185"/>
    </location>
</feature>
<keyword evidence="2" id="KW-0472">Membrane</keyword>
<evidence type="ECO:0000256" key="1">
    <source>
        <dbReference type="SAM" id="MobiDB-lite"/>
    </source>
</evidence>
<keyword evidence="3" id="KW-0732">Signal</keyword>
<dbReference type="Pfam" id="PF22933">
    <property type="entry name" value="ComC_SSD"/>
    <property type="match status" value="1"/>
</dbReference>
<dbReference type="SUPFAM" id="SSF52058">
    <property type="entry name" value="L domain-like"/>
    <property type="match status" value="1"/>
</dbReference>
<evidence type="ECO:0000256" key="2">
    <source>
        <dbReference type="SAM" id="Phobius"/>
    </source>
</evidence>
<dbReference type="InterPro" id="IPR032675">
    <property type="entry name" value="LRR_dom_sf"/>
</dbReference>
<keyword evidence="6" id="KW-1185">Reference proteome</keyword>
<gene>
    <name evidence="5" type="ORF">RB653_003068</name>
</gene>
<dbReference type="InterPro" id="IPR054484">
    <property type="entry name" value="ComC_SSD"/>
</dbReference>
<dbReference type="PANTHER" id="PTHR24032">
    <property type="entry name" value="EGF-LIKE DOMAIN-CONTAINING PROTEIN-RELATED-RELATED"/>
    <property type="match status" value="1"/>
</dbReference>
<feature type="domain" description="ComC supersandwich" evidence="4">
    <location>
        <begin position="940"/>
        <end position="1139"/>
    </location>
</feature>
<keyword evidence="2" id="KW-1133">Transmembrane helix</keyword>
<dbReference type="EMBL" id="JAVFKY010000004">
    <property type="protein sequence ID" value="KAK5578115.1"/>
    <property type="molecule type" value="Genomic_DNA"/>
</dbReference>
<dbReference type="InterPro" id="IPR053331">
    <property type="entry name" value="EGF-like_comC"/>
</dbReference>
<dbReference type="Gene3D" id="3.80.10.10">
    <property type="entry name" value="Ribonuclease Inhibitor"/>
    <property type="match status" value="1"/>
</dbReference>
<feature type="signal peptide" evidence="3">
    <location>
        <begin position="1"/>
        <end position="25"/>
    </location>
</feature>
<feature type="region of interest" description="Disordered" evidence="1">
    <location>
        <begin position="132"/>
        <end position="258"/>
    </location>
</feature>
<evidence type="ECO:0000313" key="5">
    <source>
        <dbReference type="EMBL" id="KAK5578115.1"/>
    </source>
</evidence>
<name>A0AAN7U3X1_9MYCE</name>